<feature type="non-terminal residue" evidence="1">
    <location>
        <position position="1"/>
    </location>
</feature>
<organism evidence="1 2">
    <name type="scientific">Polarella glacialis</name>
    <name type="common">Dinoflagellate</name>
    <dbReference type="NCBI Taxonomy" id="89957"/>
    <lineage>
        <taxon>Eukaryota</taxon>
        <taxon>Sar</taxon>
        <taxon>Alveolata</taxon>
        <taxon>Dinophyceae</taxon>
        <taxon>Suessiales</taxon>
        <taxon>Suessiaceae</taxon>
        <taxon>Polarella</taxon>
    </lineage>
</organism>
<accession>A0A813KL31</accession>
<dbReference type="Proteomes" id="UP000626109">
    <property type="component" value="Unassembled WGS sequence"/>
</dbReference>
<proteinExistence type="predicted"/>
<reference evidence="1" key="1">
    <citation type="submission" date="2021-02" db="EMBL/GenBank/DDBJ databases">
        <authorList>
            <person name="Dougan E. K."/>
            <person name="Rhodes N."/>
            <person name="Thang M."/>
            <person name="Chan C."/>
        </authorList>
    </citation>
    <scope>NUCLEOTIDE SEQUENCE</scope>
</reference>
<name>A0A813KL31_POLGL</name>
<comment type="caution">
    <text evidence="1">The sequence shown here is derived from an EMBL/GenBank/DDBJ whole genome shotgun (WGS) entry which is preliminary data.</text>
</comment>
<feature type="non-terminal residue" evidence="1">
    <location>
        <position position="195"/>
    </location>
</feature>
<dbReference type="AlphaFoldDB" id="A0A813KL31"/>
<dbReference type="EMBL" id="CAJNNW010031403">
    <property type="protein sequence ID" value="CAE8707419.1"/>
    <property type="molecule type" value="Genomic_DNA"/>
</dbReference>
<sequence length="195" mass="22242">WEPSRRLALACRFGRRLPAIRRSTGRLLRLRRRLQSLRWTTLTLRWALREGEAWRTVTGRTLPNPKKLTPVLHRNLTGICLELMVREIVSPKNGQALIHIEQIGALKPFSVERVLHTGGGLPPHYDSSLSAACALRDGVICRTSQVQDAASLRLHEGSIMLQRGRLTLDQSKFHQRWKKFGAHCLVRPQYDCETG</sequence>
<gene>
    <name evidence="1" type="ORF">PGLA2088_LOCUS34536</name>
</gene>
<evidence type="ECO:0000313" key="2">
    <source>
        <dbReference type="Proteomes" id="UP000626109"/>
    </source>
</evidence>
<protein>
    <submittedName>
        <fullName evidence="1">Uncharacterized protein</fullName>
    </submittedName>
</protein>
<evidence type="ECO:0000313" key="1">
    <source>
        <dbReference type="EMBL" id="CAE8707419.1"/>
    </source>
</evidence>